<dbReference type="EMBL" id="QYUK01000011">
    <property type="protein sequence ID" value="RJF86292.1"/>
    <property type="molecule type" value="Genomic_DNA"/>
</dbReference>
<keyword evidence="2" id="KW-1185">Reference proteome</keyword>
<gene>
    <name evidence="1" type="ORF">D3874_03975</name>
</gene>
<proteinExistence type="predicted"/>
<dbReference type="PANTHER" id="PTHR33204:SF37">
    <property type="entry name" value="HTH-TYPE TRANSCRIPTIONAL REGULATOR YODB"/>
    <property type="match status" value="1"/>
</dbReference>
<dbReference type="AlphaFoldDB" id="A0A418W8G5"/>
<accession>A0A418W8G5</accession>
<name>A0A418W8G5_9PROT</name>
<protein>
    <submittedName>
        <fullName evidence="1">Transcriptional regulator</fullName>
    </submittedName>
</protein>
<dbReference type="InterPro" id="IPR036390">
    <property type="entry name" value="WH_DNA-bd_sf"/>
</dbReference>
<dbReference type="OrthoDB" id="8904061at2"/>
<comment type="caution">
    <text evidence="1">The sequence shown here is derived from an EMBL/GenBank/DDBJ whole genome shotgun (WGS) entry which is preliminary data.</text>
</comment>
<dbReference type="Gene3D" id="1.10.10.10">
    <property type="entry name" value="Winged helix-like DNA-binding domain superfamily/Winged helix DNA-binding domain"/>
    <property type="match status" value="1"/>
</dbReference>
<sequence length="114" mass="12642">MKSSLPLPGQKVRGSRTGRPVMAALDLLGRRGALRLIWELREGRVLTFRALAAACDLPPATLNARIKELREAMLIAPEDGYRLTPLGVALFEAFAPFERWSRHWAKAVPGLIEP</sequence>
<evidence type="ECO:0000313" key="2">
    <source>
        <dbReference type="Proteomes" id="UP000284605"/>
    </source>
</evidence>
<dbReference type="Proteomes" id="UP000284605">
    <property type="component" value="Unassembled WGS sequence"/>
</dbReference>
<dbReference type="Pfam" id="PF13412">
    <property type="entry name" value="HTH_24"/>
    <property type="match status" value="1"/>
</dbReference>
<dbReference type="PANTHER" id="PTHR33204">
    <property type="entry name" value="TRANSCRIPTIONAL REGULATOR, MARR FAMILY"/>
    <property type="match status" value="1"/>
</dbReference>
<reference evidence="1 2" key="1">
    <citation type="submission" date="2018-09" db="EMBL/GenBank/DDBJ databases">
        <authorList>
            <person name="Zhu H."/>
        </authorList>
    </citation>
    <scope>NUCLEOTIDE SEQUENCE [LARGE SCALE GENOMIC DNA]</scope>
    <source>
        <strain evidence="1 2">K1W22B-8</strain>
    </source>
</reference>
<dbReference type="InterPro" id="IPR036388">
    <property type="entry name" value="WH-like_DNA-bd_sf"/>
</dbReference>
<organism evidence="1 2">
    <name type="scientific">Oleomonas cavernae</name>
    <dbReference type="NCBI Taxonomy" id="2320859"/>
    <lineage>
        <taxon>Bacteria</taxon>
        <taxon>Pseudomonadati</taxon>
        <taxon>Pseudomonadota</taxon>
        <taxon>Alphaproteobacteria</taxon>
        <taxon>Acetobacterales</taxon>
        <taxon>Acetobacteraceae</taxon>
        <taxon>Oleomonas</taxon>
    </lineage>
</organism>
<dbReference type="SUPFAM" id="SSF46785">
    <property type="entry name" value="Winged helix' DNA-binding domain"/>
    <property type="match status" value="1"/>
</dbReference>
<evidence type="ECO:0000313" key="1">
    <source>
        <dbReference type="EMBL" id="RJF86292.1"/>
    </source>
</evidence>
<dbReference type="RefSeq" id="WP_119776828.1">
    <property type="nucleotide sequence ID" value="NZ_QYUK01000011.1"/>
</dbReference>